<dbReference type="EMBL" id="JARBHB010000002">
    <property type="protein sequence ID" value="KAJ8893064.1"/>
    <property type="molecule type" value="Genomic_DNA"/>
</dbReference>
<organism evidence="1 2">
    <name type="scientific">Dryococelus australis</name>
    <dbReference type="NCBI Taxonomy" id="614101"/>
    <lineage>
        <taxon>Eukaryota</taxon>
        <taxon>Metazoa</taxon>
        <taxon>Ecdysozoa</taxon>
        <taxon>Arthropoda</taxon>
        <taxon>Hexapoda</taxon>
        <taxon>Insecta</taxon>
        <taxon>Pterygota</taxon>
        <taxon>Neoptera</taxon>
        <taxon>Polyneoptera</taxon>
        <taxon>Phasmatodea</taxon>
        <taxon>Verophasmatodea</taxon>
        <taxon>Anareolatae</taxon>
        <taxon>Phasmatidae</taxon>
        <taxon>Eurycanthinae</taxon>
        <taxon>Dryococelus</taxon>
    </lineage>
</organism>
<evidence type="ECO:0000313" key="2">
    <source>
        <dbReference type="Proteomes" id="UP001159363"/>
    </source>
</evidence>
<evidence type="ECO:0000313" key="1">
    <source>
        <dbReference type="EMBL" id="KAJ8893064.1"/>
    </source>
</evidence>
<name>A0ABQ9I9U5_9NEOP</name>
<reference evidence="1 2" key="1">
    <citation type="submission" date="2023-02" db="EMBL/GenBank/DDBJ databases">
        <title>LHISI_Scaffold_Assembly.</title>
        <authorList>
            <person name="Stuart O.P."/>
            <person name="Cleave R."/>
            <person name="Magrath M.J.L."/>
            <person name="Mikheyev A.S."/>
        </authorList>
    </citation>
    <scope>NUCLEOTIDE SEQUENCE [LARGE SCALE GENOMIC DNA]</scope>
    <source>
        <strain evidence="1">Daus_M_001</strain>
        <tissue evidence="1">Leg muscle</tissue>
    </source>
</reference>
<keyword evidence="2" id="KW-1185">Reference proteome</keyword>
<dbReference type="Proteomes" id="UP001159363">
    <property type="component" value="Chromosome 2"/>
</dbReference>
<accession>A0ABQ9I9U5</accession>
<protein>
    <submittedName>
        <fullName evidence="1">Uncharacterized protein</fullName>
    </submittedName>
</protein>
<comment type="caution">
    <text evidence="1">The sequence shown here is derived from an EMBL/GenBank/DDBJ whole genome shotgun (WGS) entry which is preliminary data.</text>
</comment>
<gene>
    <name evidence="1" type="ORF">PR048_005645</name>
</gene>
<proteinExistence type="predicted"/>
<sequence>MKADGGLSQGRGISGGTSARWIAAVPTAVGVLHQIKEFYGVFFTSTDQCVDSTNSRRMRDNIDVQKFCDCFDSHDSLPLGKTIMCVSTGVLKDENINSTNMTNITGSSIKVLKYQRKNRLMPLRGVNCAAKINDEQVPLCIICSFQSALLIQATRYIIDGVFLLHRIVWQIKE</sequence>